<dbReference type="EnsemblBacteria" id="ACO78830">
    <property type="protein sequence ID" value="ACO78830"/>
    <property type="gene ID" value="Avin_26540"/>
</dbReference>
<sequence length="279" mass="30385">MTGVGQPLGFLCPAPRPSPAAPWTAATPWLREVLHLPSADRPSVPLVTTLYLPPGDGPFPLWVFNHGKSFGGDARAQPRCEPIAFARVLIRHGHAVAAPNRRGFADSGGVHCSHWLNPLAGAGCCARDIWAAVEALLAHPKIDAGRIVVAGHSYGALGTLAYGGEFRHPGVRALVNFMGGLRAEREDGWQQPLLRTFRHLGRRTRCPSLWFYGRNDSFWPIELARSLHAAYVERGAPARFVDVGHFRDDAHGLVLDEAGVVRWWPEVARLLAASGMRGD</sequence>
<dbReference type="Pfam" id="PF00326">
    <property type="entry name" value="Peptidase_S9"/>
    <property type="match status" value="1"/>
</dbReference>
<dbReference type="STRING" id="322710.Avin_26540"/>
<dbReference type="KEGG" id="avn:Avin_26540"/>
<dbReference type="HOGENOM" id="CLU_043246_0_0_6"/>
<dbReference type="GeneID" id="88185796"/>
<keyword evidence="1" id="KW-0378">Hydrolase</keyword>
<dbReference type="OrthoDB" id="9805123at2"/>
<evidence type="ECO:0000256" key="1">
    <source>
        <dbReference type="ARBA" id="ARBA00022801"/>
    </source>
</evidence>
<dbReference type="GO" id="GO:0052689">
    <property type="term" value="F:carboxylic ester hydrolase activity"/>
    <property type="evidence" value="ECO:0007669"/>
    <property type="project" value="UniProtKB-ARBA"/>
</dbReference>
<dbReference type="Proteomes" id="UP000002424">
    <property type="component" value="Chromosome"/>
</dbReference>
<dbReference type="PANTHER" id="PTHR22946">
    <property type="entry name" value="DIENELACTONE HYDROLASE DOMAIN-CONTAINING PROTEIN-RELATED"/>
    <property type="match status" value="1"/>
</dbReference>
<feature type="domain" description="Peptidase S9 prolyl oligopeptidase catalytic" evidence="2">
    <location>
        <begin position="88"/>
        <end position="161"/>
    </location>
</feature>
<dbReference type="GO" id="GO:0006508">
    <property type="term" value="P:proteolysis"/>
    <property type="evidence" value="ECO:0007669"/>
    <property type="project" value="InterPro"/>
</dbReference>
<evidence type="ECO:0000259" key="2">
    <source>
        <dbReference type="Pfam" id="PF00326"/>
    </source>
</evidence>
<dbReference type="SUPFAM" id="SSF53474">
    <property type="entry name" value="alpha/beta-Hydrolases"/>
    <property type="match status" value="1"/>
</dbReference>
<name>C1DJR1_AZOVD</name>
<dbReference type="RefSeq" id="WP_012701221.1">
    <property type="nucleotide sequence ID" value="NC_012560.1"/>
</dbReference>
<reference evidence="3 4" key="1">
    <citation type="journal article" date="2009" name="J. Bacteriol.">
        <title>Genome sequence of Azotobacter vinelandii, an obligate aerobe specialized to support diverse anaerobic metabolic processes.</title>
        <authorList>
            <person name="Setubal J.C."/>
            <person name="dos Santos P."/>
            <person name="Goldman B.S."/>
            <person name="Ertesvag H."/>
            <person name="Espin G."/>
            <person name="Rubio L.M."/>
            <person name="Valla S."/>
            <person name="Almeida N.F."/>
            <person name="Balasubramanian D."/>
            <person name="Cromes L."/>
            <person name="Curatti L."/>
            <person name="Du Z."/>
            <person name="Godsy E."/>
            <person name="Goodner B."/>
            <person name="Hellner-Burris K."/>
            <person name="Hernandez J.A."/>
            <person name="Houmiel K."/>
            <person name="Imperial J."/>
            <person name="Kennedy C."/>
            <person name="Larson T.J."/>
            <person name="Latreille P."/>
            <person name="Ligon L.S."/>
            <person name="Lu J."/>
            <person name="Maerk M."/>
            <person name="Miller N.M."/>
            <person name="Norton S."/>
            <person name="O'Carroll I.P."/>
            <person name="Paulsen I."/>
            <person name="Raulfs E.C."/>
            <person name="Roemer R."/>
            <person name="Rosser J."/>
            <person name="Segura D."/>
            <person name="Slater S."/>
            <person name="Stricklin S.L."/>
            <person name="Studholme D.J."/>
            <person name="Sun J."/>
            <person name="Viana C.J."/>
            <person name="Wallin E."/>
            <person name="Wang B."/>
            <person name="Wheeler C."/>
            <person name="Zhu H."/>
            <person name="Dean D.R."/>
            <person name="Dixon R."/>
            <person name="Wood D."/>
        </authorList>
    </citation>
    <scope>NUCLEOTIDE SEQUENCE [LARGE SCALE GENOMIC DNA]</scope>
    <source>
        <strain evidence="4">DJ / ATCC BAA-1303</strain>
    </source>
</reference>
<gene>
    <name evidence="3" type="ordered locus">Avin_26540</name>
</gene>
<dbReference type="InterPro" id="IPR029058">
    <property type="entry name" value="AB_hydrolase_fold"/>
</dbReference>
<protein>
    <recommendedName>
        <fullName evidence="2">Peptidase S9 prolyl oligopeptidase catalytic domain-containing protein</fullName>
    </recommendedName>
</protein>
<organism evidence="3 4">
    <name type="scientific">Azotobacter vinelandii (strain DJ / ATCC BAA-1303)</name>
    <dbReference type="NCBI Taxonomy" id="322710"/>
    <lineage>
        <taxon>Bacteria</taxon>
        <taxon>Pseudomonadati</taxon>
        <taxon>Pseudomonadota</taxon>
        <taxon>Gammaproteobacteria</taxon>
        <taxon>Pseudomonadales</taxon>
        <taxon>Pseudomonadaceae</taxon>
        <taxon>Azotobacter</taxon>
    </lineage>
</organism>
<dbReference type="eggNOG" id="COG0412">
    <property type="taxonomic scope" value="Bacteria"/>
</dbReference>
<dbReference type="InterPro" id="IPR050261">
    <property type="entry name" value="FrsA_esterase"/>
</dbReference>
<proteinExistence type="predicted"/>
<dbReference type="GO" id="GO:0008236">
    <property type="term" value="F:serine-type peptidase activity"/>
    <property type="evidence" value="ECO:0007669"/>
    <property type="project" value="InterPro"/>
</dbReference>
<dbReference type="InterPro" id="IPR001375">
    <property type="entry name" value="Peptidase_S9_cat"/>
</dbReference>
<keyword evidence="4" id="KW-1185">Reference proteome</keyword>
<evidence type="ECO:0000313" key="3">
    <source>
        <dbReference type="EMBL" id="ACO78830.1"/>
    </source>
</evidence>
<evidence type="ECO:0000313" key="4">
    <source>
        <dbReference type="Proteomes" id="UP000002424"/>
    </source>
</evidence>
<dbReference type="Gene3D" id="3.40.50.1820">
    <property type="entry name" value="alpha/beta hydrolase"/>
    <property type="match status" value="1"/>
</dbReference>
<dbReference type="EMBL" id="CP001157">
    <property type="protein sequence ID" value="ACO78830.1"/>
    <property type="molecule type" value="Genomic_DNA"/>
</dbReference>
<accession>C1DJR1</accession>
<dbReference type="AlphaFoldDB" id="C1DJR1"/>
<dbReference type="PANTHER" id="PTHR22946:SF9">
    <property type="entry name" value="POLYKETIDE TRANSFERASE AF380"/>
    <property type="match status" value="1"/>
</dbReference>